<dbReference type="Pfam" id="PF12704">
    <property type="entry name" value="MacB_PCD"/>
    <property type="match status" value="1"/>
</dbReference>
<keyword evidence="11" id="KW-0449">Lipoprotein</keyword>
<comment type="similarity">
    <text evidence="2">Belongs to the ABC-4 integral membrane protein family. LolC/E subfamily.</text>
</comment>
<keyword evidence="5 8" id="KW-0812">Transmembrane</keyword>
<dbReference type="GO" id="GO:0042953">
    <property type="term" value="P:lipoprotein transport"/>
    <property type="evidence" value="ECO:0007669"/>
    <property type="project" value="InterPro"/>
</dbReference>
<dbReference type="InterPro" id="IPR025857">
    <property type="entry name" value="MacB_PCD"/>
</dbReference>
<feature type="transmembrane region" description="Helical" evidence="8">
    <location>
        <begin position="265"/>
        <end position="287"/>
    </location>
</feature>
<evidence type="ECO:0000313" key="11">
    <source>
        <dbReference type="EMBL" id="QCZ93831.1"/>
    </source>
</evidence>
<evidence type="ECO:0000256" key="7">
    <source>
        <dbReference type="ARBA" id="ARBA00023136"/>
    </source>
</evidence>
<dbReference type="PANTHER" id="PTHR30489">
    <property type="entry name" value="LIPOPROTEIN-RELEASING SYSTEM TRANSMEMBRANE PROTEIN LOLE"/>
    <property type="match status" value="1"/>
</dbReference>
<dbReference type="GO" id="GO:0098797">
    <property type="term" value="C:plasma membrane protein complex"/>
    <property type="evidence" value="ECO:0007669"/>
    <property type="project" value="TreeGrafter"/>
</dbReference>
<gene>
    <name evidence="11" type="ORF">FBQ74_10185</name>
</gene>
<evidence type="ECO:0000256" key="6">
    <source>
        <dbReference type="ARBA" id="ARBA00022989"/>
    </source>
</evidence>
<keyword evidence="4" id="KW-1003">Cell membrane</keyword>
<proteinExistence type="inferred from homology"/>
<sequence length="400" mass="43406">MFHPISAFIAWRYSTAGKQNSFVSFINRFSVAGIALGLMALIVVVSVMNGFEAQLKARILGLVPHIVVSHSDNTNPMQLERLENVEMVSPFLEAQGVLQSKSGLRGVQVQGVLAEDMQNSVLDNSMQLGQLSSMTPGSFTVIISQSLGRQLQVGVGDKVRILMAGASVYTPFGRLPSQRLVTVAGVHNVGSRLDEKIIFMSLNDLKKMLRRSADSPADYRLFLNDAFAYQQTVMQLDEAGFESENWRTRQGPLFDAVKMEGNMMFLMLILIIAVAAFNIVSALVMVVSEKQGDIAILQTQGLSQAKLMAVFILNGVFNGVKGAAIGLILGVLIALELNTLLEWMGVSLALSADGAAVPVDIRVSQVAVYTLFSLLLCFLASLYPAMRAMRTQPATALQND</sequence>
<feature type="transmembrane region" description="Helical" evidence="8">
    <location>
        <begin position="29"/>
        <end position="51"/>
    </location>
</feature>
<protein>
    <submittedName>
        <fullName evidence="11">Lipoprotein-releasing ABC transporter permease subunit</fullName>
    </submittedName>
</protein>
<keyword evidence="7 8" id="KW-0472">Membrane</keyword>
<evidence type="ECO:0000256" key="8">
    <source>
        <dbReference type="SAM" id="Phobius"/>
    </source>
</evidence>
<dbReference type="EMBL" id="CP039852">
    <property type="protein sequence ID" value="QCZ93831.1"/>
    <property type="molecule type" value="Genomic_DNA"/>
</dbReference>
<evidence type="ECO:0000313" key="12">
    <source>
        <dbReference type="Proteomes" id="UP000304912"/>
    </source>
</evidence>
<evidence type="ECO:0000259" key="9">
    <source>
        <dbReference type="Pfam" id="PF02687"/>
    </source>
</evidence>
<dbReference type="KEGG" id="salk:FBQ74_10185"/>
<organism evidence="11 12">
    <name type="scientific">Salinimonas iocasae</name>
    <dbReference type="NCBI Taxonomy" id="2572577"/>
    <lineage>
        <taxon>Bacteria</taxon>
        <taxon>Pseudomonadati</taxon>
        <taxon>Pseudomonadota</taxon>
        <taxon>Gammaproteobacteria</taxon>
        <taxon>Alteromonadales</taxon>
        <taxon>Alteromonadaceae</taxon>
        <taxon>Alteromonas/Salinimonas group</taxon>
        <taxon>Salinimonas</taxon>
    </lineage>
</organism>
<accession>A0A5B7YE06</accession>
<evidence type="ECO:0000256" key="5">
    <source>
        <dbReference type="ARBA" id="ARBA00022692"/>
    </source>
</evidence>
<dbReference type="Pfam" id="PF02687">
    <property type="entry name" value="FtsX"/>
    <property type="match status" value="1"/>
</dbReference>
<dbReference type="PANTHER" id="PTHR30489:SF8">
    <property type="entry name" value="LIPOPROTEIN-RELEASING SYSTEM TRANSMEMBRANE PROTEIN LOLC"/>
    <property type="match status" value="1"/>
</dbReference>
<evidence type="ECO:0000256" key="3">
    <source>
        <dbReference type="ARBA" id="ARBA00022448"/>
    </source>
</evidence>
<evidence type="ECO:0000256" key="2">
    <source>
        <dbReference type="ARBA" id="ARBA00005236"/>
    </source>
</evidence>
<dbReference type="RefSeq" id="WP_139756574.1">
    <property type="nucleotide sequence ID" value="NZ_CP039852.1"/>
</dbReference>
<dbReference type="NCBIfam" id="TIGR02212">
    <property type="entry name" value="lolCE"/>
    <property type="match status" value="1"/>
</dbReference>
<dbReference type="Proteomes" id="UP000304912">
    <property type="component" value="Chromosome"/>
</dbReference>
<evidence type="ECO:0000259" key="10">
    <source>
        <dbReference type="Pfam" id="PF12704"/>
    </source>
</evidence>
<dbReference type="OrthoDB" id="9808461at2"/>
<keyword evidence="3" id="KW-0813">Transport</keyword>
<keyword evidence="6 8" id="KW-1133">Transmembrane helix</keyword>
<dbReference type="AlphaFoldDB" id="A0A5B7YE06"/>
<dbReference type="InterPro" id="IPR003838">
    <property type="entry name" value="ABC3_permease_C"/>
</dbReference>
<feature type="domain" description="ABC3 transporter permease C-terminal" evidence="9">
    <location>
        <begin position="266"/>
        <end position="393"/>
    </location>
</feature>
<keyword evidence="12" id="KW-1185">Reference proteome</keyword>
<comment type="subcellular location">
    <subcellularLocation>
        <location evidence="1">Cell membrane</location>
        <topology evidence="1">Multi-pass membrane protein</topology>
    </subcellularLocation>
</comment>
<evidence type="ECO:0000256" key="4">
    <source>
        <dbReference type="ARBA" id="ARBA00022475"/>
    </source>
</evidence>
<feature type="domain" description="MacB-like periplasmic core" evidence="10">
    <location>
        <begin position="30"/>
        <end position="212"/>
    </location>
</feature>
<dbReference type="InterPro" id="IPR051447">
    <property type="entry name" value="Lipoprotein-release_system"/>
</dbReference>
<evidence type="ECO:0000256" key="1">
    <source>
        <dbReference type="ARBA" id="ARBA00004651"/>
    </source>
</evidence>
<dbReference type="InterPro" id="IPR011925">
    <property type="entry name" value="LolCE_TM"/>
</dbReference>
<dbReference type="GO" id="GO:0044874">
    <property type="term" value="P:lipoprotein localization to outer membrane"/>
    <property type="evidence" value="ECO:0007669"/>
    <property type="project" value="TreeGrafter"/>
</dbReference>
<name>A0A5B7YE06_9ALTE</name>
<reference evidence="11 12" key="1">
    <citation type="submission" date="2019-04" db="EMBL/GenBank/DDBJ databases">
        <title>Salinimonas iocasae sp. nov., a halophilic bacterium isolated from the outer tube casing of tubeworms in Okinawa Trough.</title>
        <authorList>
            <person name="Zhang H."/>
            <person name="Wang H."/>
            <person name="Li C."/>
        </authorList>
    </citation>
    <scope>NUCLEOTIDE SEQUENCE [LARGE SCALE GENOMIC DNA]</scope>
    <source>
        <strain evidence="11 12">KX18D6</strain>
    </source>
</reference>
<feature type="transmembrane region" description="Helical" evidence="8">
    <location>
        <begin position="363"/>
        <end position="383"/>
    </location>
</feature>